<proteinExistence type="predicted"/>
<dbReference type="GO" id="GO:0005525">
    <property type="term" value="F:GTP binding"/>
    <property type="evidence" value="ECO:0007669"/>
    <property type="project" value="UniProtKB-KW"/>
</dbReference>
<dbReference type="FunFam" id="3.30.230.10:FF:000003">
    <property type="entry name" value="Elongation factor G"/>
    <property type="match status" value="1"/>
</dbReference>
<dbReference type="InterPro" id="IPR035647">
    <property type="entry name" value="EFG_III/V"/>
</dbReference>
<dbReference type="EMBL" id="BARS01037680">
    <property type="protein sequence ID" value="GAG14835.1"/>
    <property type="molecule type" value="Genomic_DNA"/>
</dbReference>
<dbReference type="Gene3D" id="3.30.70.240">
    <property type="match status" value="1"/>
</dbReference>
<evidence type="ECO:0000259" key="4">
    <source>
        <dbReference type="SMART" id="SM00838"/>
    </source>
</evidence>
<dbReference type="CDD" id="cd03713">
    <property type="entry name" value="EFG_mtEFG_C"/>
    <property type="match status" value="1"/>
</dbReference>
<dbReference type="GO" id="GO:0003746">
    <property type="term" value="F:translation elongation factor activity"/>
    <property type="evidence" value="ECO:0007669"/>
    <property type="project" value="InterPro"/>
</dbReference>
<evidence type="ECO:0000313" key="6">
    <source>
        <dbReference type="EMBL" id="GAG14835.1"/>
    </source>
</evidence>
<gene>
    <name evidence="6" type="ORF">S01H1_57746</name>
</gene>
<dbReference type="Gene3D" id="3.30.70.870">
    <property type="entry name" value="Elongation Factor G (Translational Gtpase), domain 3"/>
    <property type="match status" value="1"/>
</dbReference>
<keyword evidence="3" id="KW-0342">GTP-binding</keyword>
<organism evidence="6">
    <name type="scientific">marine sediment metagenome</name>
    <dbReference type="NCBI Taxonomy" id="412755"/>
    <lineage>
        <taxon>unclassified sequences</taxon>
        <taxon>metagenomes</taxon>
        <taxon>ecological metagenomes</taxon>
    </lineage>
</organism>
<dbReference type="GO" id="GO:0032790">
    <property type="term" value="P:ribosome disassembly"/>
    <property type="evidence" value="ECO:0007669"/>
    <property type="project" value="TreeGrafter"/>
</dbReference>
<dbReference type="PANTHER" id="PTHR43261">
    <property type="entry name" value="TRANSLATION ELONGATION FACTOR G-RELATED"/>
    <property type="match status" value="1"/>
</dbReference>
<evidence type="ECO:0008006" key="7">
    <source>
        <dbReference type="Google" id="ProtNLM"/>
    </source>
</evidence>
<dbReference type="SUPFAM" id="SSF54211">
    <property type="entry name" value="Ribosomal protein S5 domain 2-like"/>
    <property type="match status" value="1"/>
</dbReference>
<name>X0V9G3_9ZZZZ</name>
<dbReference type="SUPFAM" id="SSF54980">
    <property type="entry name" value="EF-G C-terminal domain-like"/>
    <property type="match status" value="1"/>
</dbReference>
<comment type="caution">
    <text evidence="6">The sequence shown here is derived from an EMBL/GenBank/DDBJ whole genome shotgun (WGS) entry which is preliminary data.</text>
</comment>
<dbReference type="SMART" id="SM00889">
    <property type="entry name" value="EFG_IV"/>
    <property type="match status" value="1"/>
</dbReference>
<dbReference type="SMART" id="SM00838">
    <property type="entry name" value="EFG_C"/>
    <property type="match status" value="1"/>
</dbReference>
<dbReference type="InterPro" id="IPR000640">
    <property type="entry name" value="EFG_V-like"/>
</dbReference>
<evidence type="ECO:0000256" key="3">
    <source>
        <dbReference type="ARBA" id="ARBA00023134"/>
    </source>
</evidence>
<dbReference type="InterPro" id="IPR035649">
    <property type="entry name" value="EFG_V"/>
</dbReference>
<dbReference type="InterPro" id="IPR020568">
    <property type="entry name" value="Ribosomal_Su5_D2-typ_SF"/>
</dbReference>
<dbReference type="FunFam" id="3.30.70.240:FF:000001">
    <property type="entry name" value="Elongation factor G"/>
    <property type="match status" value="1"/>
</dbReference>
<feature type="domain" description="Elongation factor EFG" evidence="4">
    <location>
        <begin position="151"/>
        <end position="238"/>
    </location>
</feature>
<feature type="domain" description="Translation elongation factor EFG/EF2" evidence="5">
    <location>
        <begin position="30"/>
        <end position="149"/>
    </location>
</feature>
<dbReference type="InterPro" id="IPR014721">
    <property type="entry name" value="Ribsml_uS5_D2-typ_fold_subgr"/>
</dbReference>
<dbReference type="Pfam" id="PF00679">
    <property type="entry name" value="EFG_C"/>
    <property type="match status" value="1"/>
</dbReference>
<keyword evidence="1" id="KW-0547">Nucleotide-binding</keyword>
<feature type="non-terminal residue" evidence="6">
    <location>
        <position position="1"/>
    </location>
</feature>
<dbReference type="Pfam" id="PF03764">
    <property type="entry name" value="EFG_IV"/>
    <property type="match status" value="1"/>
</dbReference>
<dbReference type="PANTHER" id="PTHR43261:SF1">
    <property type="entry name" value="RIBOSOME-RELEASING FACTOR 2, MITOCHONDRIAL"/>
    <property type="match status" value="1"/>
</dbReference>
<dbReference type="InterPro" id="IPR047872">
    <property type="entry name" value="EFG_IV"/>
</dbReference>
<evidence type="ECO:0000259" key="5">
    <source>
        <dbReference type="SMART" id="SM00889"/>
    </source>
</evidence>
<protein>
    <recommendedName>
        <fullName evidence="7">Elongation factor G</fullName>
    </recommendedName>
</protein>
<reference evidence="6" key="1">
    <citation type="journal article" date="2014" name="Front. Microbiol.">
        <title>High frequency of phylogenetically diverse reductive dehalogenase-homologous genes in deep subseafloor sedimentary metagenomes.</title>
        <authorList>
            <person name="Kawai M."/>
            <person name="Futagami T."/>
            <person name="Toyoda A."/>
            <person name="Takaki Y."/>
            <person name="Nishi S."/>
            <person name="Hori S."/>
            <person name="Arai W."/>
            <person name="Tsubouchi T."/>
            <person name="Morono Y."/>
            <person name="Uchiyama I."/>
            <person name="Ito T."/>
            <person name="Fujiyama A."/>
            <person name="Inagaki F."/>
            <person name="Takami H."/>
        </authorList>
    </citation>
    <scope>NUCLEOTIDE SEQUENCE</scope>
    <source>
        <strain evidence="6">Expedition CK06-06</strain>
    </source>
</reference>
<dbReference type="Gene3D" id="3.30.230.10">
    <property type="match status" value="1"/>
</dbReference>
<evidence type="ECO:0000256" key="1">
    <source>
        <dbReference type="ARBA" id="ARBA00022741"/>
    </source>
</evidence>
<accession>X0V9G3</accession>
<dbReference type="CDD" id="cd01434">
    <property type="entry name" value="EFG_mtEFG1_IV"/>
    <property type="match status" value="1"/>
</dbReference>
<evidence type="ECO:0000256" key="2">
    <source>
        <dbReference type="ARBA" id="ARBA00022917"/>
    </source>
</evidence>
<dbReference type="AlphaFoldDB" id="X0V9G3"/>
<sequence>FTGMGELHIRMTVKKLRRLYDVEVDLKTPKVPYRETITRKVEKVEGKLKKQTGGKGMFGVCYLTVEPLPRGEGVEFVDEIVGGSIPRNLIPAVEKGVHESAGAGPLAGYPVVDLRVRCIDGKHHSVDSNEMAFKLAGSFGFKAGVSQGRPTLLEPIMNAEIVVPDEYVGDIMGDVSGRRGRVQSSEARGSRQVIKAEVPMAEMLEYASSLTSLTGGKGAFQMEFSHYDEVPSQVQEKIIAEAKAQQAEES</sequence>
<dbReference type="InterPro" id="IPR005517">
    <property type="entry name" value="Transl_elong_EFG/EF2_IV"/>
</dbReference>
<keyword evidence="2" id="KW-0648">Protein biosynthesis</keyword>